<evidence type="ECO:0000313" key="2">
    <source>
        <dbReference type="EMBL" id="PON78596.1"/>
    </source>
</evidence>
<dbReference type="EMBL" id="JXTB01000008">
    <property type="protein sequence ID" value="PON78596.1"/>
    <property type="molecule type" value="Genomic_DNA"/>
</dbReference>
<feature type="region of interest" description="Disordered" evidence="1">
    <location>
        <begin position="45"/>
        <end position="66"/>
    </location>
</feature>
<evidence type="ECO:0000313" key="3">
    <source>
        <dbReference type="Proteomes" id="UP000237105"/>
    </source>
</evidence>
<accession>A0A2P5DZC7</accession>
<name>A0A2P5DZC7_PARAD</name>
<organism evidence="2 3">
    <name type="scientific">Parasponia andersonii</name>
    <name type="common">Sponia andersonii</name>
    <dbReference type="NCBI Taxonomy" id="3476"/>
    <lineage>
        <taxon>Eukaryota</taxon>
        <taxon>Viridiplantae</taxon>
        <taxon>Streptophyta</taxon>
        <taxon>Embryophyta</taxon>
        <taxon>Tracheophyta</taxon>
        <taxon>Spermatophyta</taxon>
        <taxon>Magnoliopsida</taxon>
        <taxon>eudicotyledons</taxon>
        <taxon>Gunneridae</taxon>
        <taxon>Pentapetalae</taxon>
        <taxon>rosids</taxon>
        <taxon>fabids</taxon>
        <taxon>Rosales</taxon>
        <taxon>Cannabaceae</taxon>
        <taxon>Parasponia</taxon>
    </lineage>
</organism>
<sequence length="124" mass="12986">DVAPQFILVNDHGGEGRGRGEEAAVHYEDVDVLGLEARLREQGIHGGEDDELGLSAGGLHGRGGRDIVDGRGEAGLLPEARAFENPHLELDALGVVLEDKPGVLHEGGEGDAARDRGLVARVVD</sequence>
<protein>
    <submittedName>
        <fullName evidence="2">Uncharacterized protein</fullName>
    </submittedName>
</protein>
<evidence type="ECO:0000256" key="1">
    <source>
        <dbReference type="SAM" id="MobiDB-lite"/>
    </source>
</evidence>
<comment type="caution">
    <text evidence="2">The sequence shown here is derived from an EMBL/GenBank/DDBJ whole genome shotgun (WGS) entry which is preliminary data.</text>
</comment>
<proteinExistence type="predicted"/>
<gene>
    <name evidence="2" type="ORF">PanWU01x14_018540</name>
</gene>
<dbReference type="Proteomes" id="UP000237105">
    <property type="component" value="Unassembled WGS sequence"/>
</dbReference>
<keyword evidence="3" id="KW-1185">Reference proteome</keyword>
<feature type="non-terminal residue" evidence="2">
    <location>
        <position position="1"/>
    </location>
</feature>
<reference evidence="3" key="1">
    <citation type="submission" date="2016-06" db="EMBL/GenBank/DDBJ databases">
        <title>Parallel loss of symbiosis genes in relatives of nitrogen-fixing non-legume Parasponia.</title>
        <authorList>
            <person name="Van Velzen R."/>
            <person name="Holmer R."/>
            <person name="Bu F."/>
            <person name="Rutten L."/>
            <person name="Van Zeijl A."/>
            <person name="Liu W."/>
            <person name="Santuari L."/>
            <person name="Cao Q."/>
            <person name="Sharma T."/>
            <person name="Shen D."/>
            <person name="Roswanjaya Y."/>
            <person name="Wardhani T."/>
            <person name="Kalhor M.S."/>
            <person name="Jansen J."/>
            <person name="Van den Hoogen J."/>
            <person name="Gungor B."/>
            <person name="Hartog M."/>
            <person name="Hontelez J."/>
            <person name="Verver J."/>
            <person name="Yang W.-C."/>
            <person name="Schijlen E."/>
            <person name="Repin R."/>
            <person name="Schilthuizen M."/>
            <person name="Schranz E."/>
            <person name="Heidstra R."/>
            <person name="Miyata K."/>
            <person name="Fedorova E."/>
            <person name="Kohlen W."/>
            <person name="Bisseling T."/>
            <person name="Smit S."/>
            <person name="Geurts R."/>
        </authorList>
    </citation>
    <scope>NUCLEOTIDE SEQUENCE [LARGE SCALE GENOMIC DNA]</scope>
    <source>
        <strain evidence="3">cv. WU1-14</strain>
    </source>
</reference>
<dbReference type="AlphaFoldDB" id="A0A2P5DZC7"/>